<dbReference type="Proteomes" id="UP000028045">
    <property type="component" value="Unassembled WGS sequence"/>
</dbReference>
<accession>A0A084AVK6</accession>
<proteinExistence type="predicted"/>
<gene>
    <name evidence="2" type="ORF">S7711_11253</name>
</gene>
<protein>
    <submittedName>
        <fullName evidence="2">Uncharacterized protein</fullName>
    </submittedName>
</protein>
<dbReference type="HOGENOM" id="CLU_2062983_0_0_1"/>
<reference evidence="2 3" key="1">
    <citation type="journal article" date="2014" name="BMC Genomics">
        <title>Comparative genome sequencing reveals chemotype-specific gene clusters in the toxigenic black mold Stachybotrys.</title>
        <authorList>
            <person name="Semeiks J."/>
            <person name="Borek D."/>
            <person name="Otwinowski Z."/>
            <person name="Grishin N.V."/>
        </authorList>
    </citation>
    <scope>NUCLEOTIDE SEQUENCE [LARGE SCALE GENOMIC DNA]</scope>
    <source>
        <strain evidence="3">CBS 109288 / IBT 7711</strain>
    </source>
</reference>
<evidence type="ECO:0000256" key="1">
    <source>
        <dbReference type="SAM" id="MobiDB-lite"/>
    </source>
</evidence>
<evidence type="ECO:0000313" key="3">
    <source>
        <dbReference type="Proteomes" id="UP000028045"/>
    </source>
</evidence>
<dbReference type="EMBL" id="KL648533">
    <property type="protein sequence ID" value="KEY69335.1"/>
    <property type="molecule type" value="Genomic_DNA"/>
</dbReference>
<evidence type="ECO:0000313" key="2">
    <source>
        <dbReference type="EMBL" id="KEY69335.1"/>
    </source>
</evidence>
<organism evidence="2 3">
    <name type="scientific">Stachybotrys chartarum (strain CBS 109288 / IBT 7711)</name>
    <name type="common">Toxic black mold</name>
    <name type="synonym">Stilbospora chartarum</name>
    <dbReference type="NCBI Taxonomy" id="1280523"/>
    <lineage>
        <taxon>Eukaryota</taxon>
        <taxon>Fungi</taxon>
        <taxon>Dikarya</taxon>
        <taxon>Ascomycota</taxon>
        <taxon>Pezizomycotina</taxon>
        <taxon>Sordariomycetes</taxon>
        <taxon>Hypocreomycetidae</taxon>
        <taxon>Hypocreales</taxon>
        <taxon>Stachybotryaceae</taxon>
        <taxon>Stachybotrys</taxon>
    </lineage>
</organism>
<dbReference type="AlphaFoldDB" id="A0A084AVK6"/>
<feature type="region of interest" description="Disordered" evidence="1">
    <location>
        <begin position="1"/>
        <end position="24"/>
    </location>
</feature>
<keyword evidence="3" id="KW-1185">Reference proteome</keyword>
<sequence>MFERPTTTKFGRRKGWFSPRGRGDTTFMAKAREKSLPRGNGDLLGRMDAWTRANPGIADGREIAWRATGRFSSSCASQQDLPIHYWQLASQRLACVCVWTCQLLSAGGPHQCVWNAAPE</sequence>
<name>A0A084AVK6_STACB</name>